<evidence type="ECO:0000313" key="2">
    <source>
        <dbReference type="EMBL" id="KIO16090.1"/>
    </source>
</evidence>
<evidence type="ECO:0000256" key="1">
    <source>
        <dbReference type="SAM" id="MobiDB-lite"/>
    </source>
</evidence>
<feature type="non-terminal residue" evidence="2">
    <location>
        <position position="1"/>
    </location>
</feature>
<feature type="compositionally biased region" description="Basic residues" evidence="1">
    <location>
        <begin position="25"/>
        <end position="35"/>
    </location>
</feature>
<dbReference type="EMBL" id="KN823680">
    <property type="protein sequence ID" value="KIO16090.1"/>
    <property type="molecule type" value="Genomic_DNA"/>
</dbReference>
<reference evidence="2 3" key="1">
    <citation type="submission" date="2014-04" db="EMBL/GenBank/DDBJ databases">
        <authorList>
            <consortium name="DOE Joint Genome Institute"/>
            <person name="Kuo A."/>
            <person name="Girlanda M."/>
            <person name="Perotto S."/>
            <person name="Kohler A."/>
            <person name="Nagy L.G."/>
            <person name="Floudas D."/>
            <person name="Copeland A."/>
            <person name="Barry K.W."/>
            <person name="Cichocki N."/>
            <person name="Veneault-Fourrey C."/>
            <person name="LaButti K."/>
            <person name="Lindquist E.A."/>
            <person name="Lipzen A."/>
            <person name="Lundell T."/>
            <person name="Morin E."/>
            <person name="Murat C."/>
            <person name="Sun H."/>
            <person name="Tunlid A."/>
            <person name="Henrissat B."/>
            <person name="Grigoriev I.V."/>
            <person name="Hibbett D.S."/>
            <person name="Martin F."/>
            <person name="Nordberg H.P."/>
            <person name="Cantor M.N."/>
            <person name="Hua S.X."/>
        </authorList>
    </citation>
    <scope>NUCLEOTIDE SEQUENCE [LARGE SCALE GENOMIC DNA]</scope>
    <source>
        <strain evidence="2 3">MUT 4182</strain>
    </source>
</reference>
<evidence type="ECO:0000313" key="3">
    <source>
        <dbReference type="Proteomes" id="UP000054248"/>
    </source>
</evidence>
<reference evidence="3" key="2">
    <citation type="submission" date="2015-01" db="EMBL/GenBank/DDBJ databases">
        <title>Evolutionary Origins and Diversification of the Mycorrhizal Mutualists.</title>
        <authorList>
            <consortium name="DOE Joint Genome Institute"/>
            <consortium name="Mycorrhizal Genomics Consortium"/>
            <person name="Kohler A."/>
            <person name="Kuo A."/>
            <person name="Nagy L.G."/>
            <person name="Floudas D."/>
            <person name="Copeland A."/>
            <person name="Barry K.W."/>
            <person name="Cichocki N."/>
            <person name="Veneault-Fourrey C."/>
            <person name="LaButti K."/>
            <person name="Lindquist E.A."/>
            <person name="Lipzen A."/>
            <person name="Lundell T."/>
            <person name="Morin E."/>
            <person name="Murat C."/>
            <person name="Riley R."/>
            <person name="Ohm R."/>
            <person name="Sun H."/>
            <person name="Tunlid A."/>
            <person name="Henrissat B."/>
            <person name="Grigoriev I.V."/>
            <person name="Hibbett D.S."/>
            <person name="Martin F."/>
        </authorList>
    </citation>
    <scope>NUCLEOTIDE SEQUENCE [LARGE SCALE GENOMIC DNA]</scope>
    <source>
        <strain evidence="3">MUT 4182</strain>
    </source>
</reference>
<keyword evidence="3" id="KW-1185">Reference proteome</keyword>
<gene>
    <name evidence="2" type="ORF">M407DRAFT_194901</name>
</gene>
<feature type="compositionally biased region" description="Basic and acidic residues" evidence="1">
    <location>
        <begin position="36"/>
        <end position="45"/>
    </location>
</feature>
<feature type="region of interest" description="Disordered" evidence="1">
    <location>
        <begin position="25"/>
        <end position="45"/>
    </location>
</feature>
<feature type="region of interest" description="Disordered" evidence="1">
    <location>
        <begin position="1"/>
        <end position="20"/>
    </location>
</feature>
<dbReference type="AlphaFoldDB" id="A0A0C3PNS1"/>
<proteinExistence type="predicted"/>
<organism evidence="2 3">
    <name type="scientific">Tulasnella calospora MUT 4182</name>
    <dbReference type="NCBI Taxonomy" id="1051891"/>
    <lineage>
        <taxon>Eukaryota</taxon>
        <taxon>Fungi</taxon>
        <taxon>Dikarya</taxon>
        <taxon>Basidiomycota</taxon>
        <taxon>Agaricomycotina</taxon>
        <taxon>Agaricomycetes</taxon>
        <taxon>Cantharellales</taxon>
        <taxon>Tulasnellaceae</taxon>
        <taxon>Tulasnella</taxon>
    </lineage>
</organism>
<feature type="compositionally biased region" description="Basic residues" evidence="1">
    <location>
        <begin position="11"/>
        <end position="20"/>
    </location>
</feature>
<protein>
    <submittedName>
        <fullName evidence="2">Uncharacterized protein</fullName>
    </submittedName>
</protein>
<sequence>GSLGWRTRSPPNRRGRSLKKLGAKRRLSWRRRQRSGRRDRGRESGWRRLRMEKSYLMARMPIIKTRRRTKRRNSVVARKVPALERVLPWTGMTGTSWRGKKGWRRSSSVPLRLGREVQRGLWLEISTTSKTQSRHGE</sequence>
<dbReference type="HOGENOM" id="CLU_1870156_0_0_1"/>
<accession>A0A0C3PNS1</accession>
<name>A0A0C3PNS1_9AGAM</name>
<dbReference type="Proteomes" id="UP000054248">
    <property type="component" value="Unassembled WGS sequence"/>
</dbReference>